<dbReference type="InterPro" id="IPR000182">
    <property type="entry name" value="GNAT_dom"/>
</dbReference>
<feature type="domain" description="N-acetyltransferase" evidence="3">
    <location>
        <begin position="1"/>
        <end position="137"/>
    </location>
</feature>
<dbReference type="Proteomes" id="UP000774130">
    <property type="component" value="Unassembled WGS sequence"/>
</dbReference>
<evidence type="ECO:0000313" key="4">
    <source>
        <dbReference type="EMBL" id="MBV7389239.1"/>
    </source>
</evidence>
<comment type="caution">
    <text evidence="4">The sequence shown here is derived from an EMBL/GenBank/DDBJ whole genome shotgun (WGS) entry which is preliminary data.</text>
</comment>
<protein>
    <submittedName>
        <fullName evidence="4">GNAT family N-acetyltransferase</fullName>
    </submittedName>
</protein>
<evidence type="ECO:0000259" key="3">
    <source>
        <dbReference type="PROSITE" id="PS51186"/>
    </source>
</evidence>
<evidence type="ECO:0000256" key="1">
    <source>
        <dbReference type="ARBA" id="ARBA00022679"/>
    </source>
</evidence>
<name>A0ABS6T8L0_9ENTE</name>
<dbReference type="PANTHER" id="PTHR43800:SF1">
    <property type="entry name" value="PEPTIDYL-LYSINE N-ACETYLTRANSFERASE YJAB"/>
    <property type="match status" value="1"/>
</dbReference>
<dbReference type="EMBL" id="JAHUZB010000001">
    <property type="protein sequence ID" value="MBV7389239.1"/>
    <property type="molecule type" value="Genomic_DNA"/>
</dbReference>
<dbReference type="PANTHER" id="PTHR43800">
    <property type="entry name" value="PEPTIDYL-LYSINE N-ACETYLTRANSFERASE YJAB"/>
    <property type="match status" value="1"/>
</dbReference>
<evidence type="ECO:0000313" key="5">
    <source>
        <dbReference type="Proteomes" id="UP000774130"/>
    </source>
</evidence>
<reference evidence="4 5" key="1">
    <citation type="submission" date="2021-06" db="EMBL/GenBank/DDBJ databases">
        <title>Enterococcus alishanensis sp. nov., a novel lactic acid bacterium isolated from fresh coffee beans.</title>
        <authorList>
            <person name="Chen Y.-S."/>
        </authorList>
    </citation>
    <scope>NUCLEOTIDE SEQUENCE [LARGE SCALE GENOMIC DNA]</scope>
    <source>
        <strain evidence="4 5">ALS3</strain>
    </source>
</reference>
<gene>
    <name evidence="4" type="ORF">KUA55_00990</name>
</gene>
<keyword evidence="1" id="KW-0808">Transferase</keyword>
<proteinExistence type="predicted"/>
<accession>A0ABS6T8L0</accession>
<dbReference type="CDD" id="cd04301">
    <property type="entry name" value="NAT_SF"/>
    <property type="match status" value="1"/>
</dbReference>
<keyword evidence="2" id="KW-0012">Acyltransferase</keyword>
<evidence type="ECO:0000256" key="2">
    <source>
        <dbReference type="ARBA" id="ARBA00023315"/>
    </source>
</evidence>
<organism evidence="4 5">
    <name type="scientific">Enterococcus alishanensis</name>
    <dbReference type="NCBI Taxonomy" id="1303817"/>
    <lineage>
        <taxon>Bacteria</taxon>
        <taxon>Bacillati</taxon>
        <taxon>Bacillota</taxon>
        <taxon>Bacilli</taxon>
        <taxon>Lactobacillales</taxon>
        <taxon>Enterococcaceae</taxon>
        <taxon>Enterococcus</taxon>
    </lineage>
</organism>
<dbReference type="Pfam" id="PF13673">
    <property type="entry name" value="Acetyltransf_10"/>
    <property type="match status" value="1"/>
</dbReference>
<dbReference type="RefSeq" id="WP_218324306.1">
    <property type="nucleotide sequence ID" value="NZ_JAHUZB010000001.1"/>
</dbReference>
<keyword evidence="5" id="KW-1185">Reference proteome</keyword>
<sequence>MIINNISPQKLTPILTDLLALDQQNKAVSAMPIQTIAFSAEIADQIVGGVTAKITGESLHISLLAVSPQQQNQGIGAKLIEKVEAYALTEKLTTITLTTKSYQALDFYLKQGYQTFAELTDVPVRGITKYYLLKRLS</sequence>
<dbReference type="PROSITE" id="PS51186">
    <property type="entry name" value="GNAT"/>
    <property type="match status" value="1"/>
</dbReference>